<dbReference type="AlphaFoldDB" id="A0A9X0D3E5"/>
<dbReference type="Proteomes" id="UP001163046">
    <property type="component" value="Unassembled WGS sequence"/>
</dbReference>
<dbReference type="OrthoDB" id="5966487at2759"/>
<dbReference type="EMBL" id="MU825881">
    <property type="protein sequence ID" value="KAJ7385425.1"/>
    <property type="molecule type" value="Genomic_DNA"/>
</dbReference>
<name>A0A9X0D3E5_9CNID</name>
<protein>
    <submittedName>
        <fullName evidence="1">Uncharacterized protein</fullName>
    </submittedName>
</protein>
<evidence type="ECO:0000313" key="1">
    <source>
        <dbReference type="EMBL" id="KAJ7385425.1"/>
    </source>
</evidence>
<sequence>MKKAVSSVIAFLKKKKEDFSLLLDSSPADSDATLDQTEADVENEFAVIRLCRRCVLVYENKPWNERVLQRLLQQRNTAIKPNRAEVNWAVENAENTRSSDHFHGNLRQRFLDEDRDQTSMSLTLVYDHILQRGNSSNSLFAQNFGPHCPAFIWLRNCENTNAVRNIYEDGDNILMNLRLDVVLSFANPQPSEADLAAGTNMEIWVLAKKFSKPVITLKMDEEWRFFHIPFSAKERQAKIEAIFRAIDQILDISARVIMARGESPDSAITVKEVIIETATVVTSTAAESTATVGIETAAMALGQAAAGIAISVLVDIALTAGSVSRSKLQRDKGLITNSQFKSTVRRKLCDSGCQFIGGTTGTIVGQVLIPVPVVGAMVGGFFGSLIGVGVSKGIIKTSELIARAQNARAKAITDKYT</sequence>
<proteinExistence type="predicted"/>
<reference evidence="1" key="1">
    <citation type="submission" date="2023-01" db="EMBL/GenBank/DDBJ databases">
        <title>Genome assembly of the deep-sea coral Lophelia pertusa.</title>
        <authorList>
            <person name="Herrera S."/>
            <person name="Cordes E."/>
        </authorList>
    </citation>
    <scope>NUCLEOTIDE SEQUENCE</scope>
    <source>
        <strain evidence="1">USNM1676648</strain>
        <tissue evidence="1">Polyp</tissue>
    </source>
</reference>
<comment type="caution">
    <text evidence="1">The sequence shown here is derived from an EMBL/GenBank/DDBJ whole genome shotgun (WGS) entry which is preliminary data.</text>
</comment>
<keyword evidence="2" id="KW-1185">Reference proteome</keyword>
<organism evidence="1 2">
    <name type="scientific">Desmophyllum pertusum</name>
    <dbReference type="NCBI Taxonomy" id="174260"/>
    <lineage>
        <taxon>Eukaryota</taxon>
        <taxon>Metazoa</taxon>
        <taxon>Cnidaria</taxon>
        <taxon>Anthozoa</taxon>
        <taxon>Hexacorallia</taxon>
        <taxon>Scleractinia</taxon>
        <taxon>Caryophylliina</taxon>
        <taxon>Caryophylliidae</taxon>
        <taxon>Desmophyllum</taxon>
    </lineage>
</organism>
<accession>A0A9X0D3E5</accession>
<evidence type="ECO:0000313" key="2">
    <source>
        <dbReference type="Proteomes" id="UP001163046"/>
    </source>
</evidence>
<gene>
    <name evidence="1" type="ORF">OS493_016509</name>
</gene>